<comment type="caution">
    <text evidence="1">The sequence shown here is derived from an EMBL/GenBank/DDBJ whole genome shotgun (WGS) entry which is preliminary data.</text>
</comment>
<dbReference type="Gene3D" id="3.40.50.1820">
    <property type="entry name" value="alpha/beta hydrolase"/>
    <property type="match status" value="1"/>
</dbReference>
<reference evidence="1 2" key="1">
    <citation type="journal article" date="2012" name="Eukaryot. Cell">
        <title>Genome sequence of the fungus Glarea lozoyensis: the first genome sequence of a species from the Helotiaceae family.</title>
        <authorList>
            <person name="Youssar L."/>
            <person name="Gruening B.A."/>
            <person name="Erxleben A."/>
            <person name="Guenther S."/>
            <person name="Huettel W."/>
        </authorList>
    </citation>
    <scope>NUCLEOTIDE SEQUENCE [LARGE SCALE GENOMIC DNA]</scope>
    <source>
        <strain evidence="2">ATCC 74030 / MF5533</strain>
    </source>
</reference>
<accession>H0EQ73</accession>
<sequence>MATFATFPANTLIDPVPFKLGIHDTAIEELQTLLKITKLAKPTYENTTKDANYGVSRDCLRPRH</sequence>
<proteinExistence type="predicted"/>
<keyword evidence="2" id="KW-1185">Reference proteome</keyword>
<protein>
    <submittedName>
        <fullName evidence="1">Uncharacterized protein</fullName>
    </submittedName>
</protein>
<dbReference type="InterPro" id="IPR029058">
    <property type="entry name" value="AB_hydrolase_fold"/>
</dbReference>
<name>H0EQ73_GLAL7</name>
<organism evidence="1 2">
    <name type="scientific">Glarea lozoyensis (strain ATCC 74030 / MF5533)</name>
    <dbReference type="NCBI Taxonomy" id="1104152"/>
    <lineage>
        <taxon>Eukaryota</taxon>
        <taxon>Fungi</taxon>
        <taxon>Dikarya</taxon>
        <taxon>Ascomycota</taxon>
        <taxon>Pezizomycotina</taxon>
        <taxon>Leotiomycetes</taxon>
        <taxon>Helotiales</taxon>
        <taxon>Helotiaceae</taxon>
        <taxon>Glarea</taxon>
    </lineage>
</organism>
<evidence type="ECO:0000313" key="2">
    <source>
        <dbReference type="Proteomes" id="UP000005446"/>
    </source>
</evidence>
<gene>
    <name evidence="1" type="ORF">M7I_4817</name>
</gene>
<dbReference type="HOGENOM" id="CLU_2867839_0_0_1"/>
<dbReference type="OrthoDB" id="7130006at2759"/>
<dbReference type="InParanoid" id="H0EQ73"/>
<dbReference type="Proteomes" id="UP000005446">
    <property type="component" value="Unassembled WGS sequence"/>
</dbReference>
<dbReference type="EMBL" id="AGUE01000120">
    <property type="protein sequence ID" value="EHK99351.1"/>
    <property type="molecule type" value="Genomic_DNA"/>
</dbReference>
<dbReference type="AlphaFoldDB" id="H0EQ73"/>
<evidence type="ECO:0000313" key="1">
    <source>
        <dbReference type="EMBL" id="EHK99351.1"/>
    </source>
</evidence>